<keyword evidence="1" id="KW-0812">Transmembrane</keyword>
<evidence type="ECO:0000313" key="2">
    <source>
        <dbReference type="EMBL" id="MYL19876.1"/>
    </source>
</evidence>
<sequence>MAVQSTTNKRRTLWLRWSFFCMGLIILGLGISMTMQVKDFGIGPWDVFHYGLFLQLGLTVGTWSIIAGLVIVVVSAVLQRKWPQIGTILNMVFIGVFIDFFNWLLPEPDVLWMQLVVFISGIFVTALGIGIYVAPEIGAGPRDSLMLLITDKTGWKVSSVRNGIEIIIAVFGFLLGGPVGAGTVFIALFLGTFVGYTLPHAKSWLQFLIMKGEVYEDIYERPLRADHYD</sequence>
<name>A0A845DR49_9BACI</name>
<accession>A0A845DR49</accession>
<feature type="transmembrane region" description="Helical" evidence="1">
    <location>
        <begin position="111"/>
        <end position="134"/>
    </location>
</feature>
<feature type="transmembrane region" description="Helical" evidence="1">
    <location>
        <begin position="85"/>
        <end position="105"/>
    </location>
</feature>
<dbReference type="OrthoDB" id="154912at2"/>
<evidence type="ECO:0000256" key="1">
    <source>
        <dbReference type="SAM" id="Phobius"/>
    </source>
</evidence>
<proteinExistence type="predicted"/>
<keyword evidence="1" id="KW-1133">Transmembrane helix</keyword>
<dbReference type="AlphaFoldDB" id="A0A845DR49"/>
<organism evidence="2 3">
    <name type="scientific">Halobacillus litoralis</name>
    <dbReference type="NCBI Taxonomy" id="45668"/>
    <lineage>
        <taxon>Bacteria</taxon>
        <taxon>Bacillati</taxon>
        <taxon>Bacillota</taxon>
        <taxon>Bacilli</taxon>
        <taxon>Bacillales</taxon>
        <taxon>Bacillaceae</taxon>
        <taxon>Halobacillus</taxon>
    </lineage>
</organism>
<keyword evidence="1" id="KW-0472">Membrane</keyword>
<dbReference type="PANTHER" id="PTHR40078:SF1">
    <property type="entry name" value="INTEGRAL MEMBRANE PROTEIN"/>
    <property type="match status" value="1"/>
</dbReference>
<protein>
    <submittedName>
        <fullName evidence="2">YitT family protein</fullName>
    </submittedName>
</protein>
<dbReference type="InterPro" id="IPR038750">
    <property type="entry name" value="YczE/YyaS-like"/>
</dbReference>
<reference evidence="2 3" key="1">
    <citation type="submission" date="2019-11" db="EMBL/GenBank/DDBJ databases">
        <title>Genome sequences of 17 halophilic strains isolated from different environments.</title>
        <authorList>
            <person name="Furrow R.E."/>
        </authorList>
    </citation>
    <scope>NUCLEOTIDE SEQUENCE [LARGE SCALE GENOMIC DNA]</scope>
    <source>
        <strain evidence="2 3">22511_23_Filter</strain>
    </source>
</reference>
<comment type="caution">
    <text evidence="2">The sequence shown here is derived from an EMBL/GenBank/DDBJ whole genome shotgun (WGS) entry which is preliminary data.</text>
</comment>
<feature type="transmembrane region" description="Helical" evidence="1">
    <location>
        <begin position="166"/>
        <end position="196"/>
    </location>
</feature>
<dbReference type="EMBL" id="WMET01000001">
    <property type="protein sequence ID" value="MYL19876.1"/>
    <property type="molecule type" value="Genomic_DNA"/>
</dbReference>
<evidence type="ECO:0000313" key="3">
    <source>
        <dbReference type="Proteomes" id="UP000460949"/>
    </source>
</evidence>
<dbReference type="PANTHER" id="PTHR40078">
    <property type="entry name" value="INTEGRAL MEMBRANE PROTEIN-RELATED"/>
    <property type="match status" value="1"/>
</dbReference>
<gene>
    <name evidence="2" type="ORF">GLW04_08255</name>
</gene>
<dbReference type="Proteomes" id="UP000460949">
    <property type="component" value="Unassembled WGS sequence"/>
</dbReference>
<dbReference type="Pfam" id="PF19700">
    <property type="entry name" value="DUF6198"/>
    <property type="match status" value="1"/>
</dbReference>
<feature type="transmembrane region" description="Helical" evidence="1">
    <location>
        <begin position="52"/>
        <end position="78"/>
    </location>
</feature>
<feature type="transmembrane region" description="Helical" evidence="1">
    <location>
        <begin position="12"/>
        <end position="32"/>
    </location>
</feature>